<comment type="similarity">
    <text evidence="1">Belongs to the NAD(P)-dependent epimerase/dehydratase family.</text>
</comment>
<evidence type="ECO:0000313" key="5">
    <source>
        <dbReference type="Proteomes" id="UP000274922"/>
    </source>
</evidence>
<evidence type="ECO:0000259" key="3">
    <source>
        <dbReference type="Pfam" id="PF16363"/>
    </source>
</evidence>
<dbReference type="Pfam" id="PF16363">
    <property type="entry name" value="GDP_Man_Dehyd"/>
    <property type="match status" value="1"/>
</dbReference>
<keyword evidence="2" id="KW-0520">NAD</keyword>
<feature type="non-terminal residue" evidence="4">
    <location>
        <position position="1"/>
    </location>
</feature>
<accession>A0A4P9X9X5</accession>
<dbReference type="SUPFAM" id="SSF51735">
    <property type="entry name" value="NAD(P)-binding Rossmann-fold domains"/>
    <property type="match status" value="1"/>
</dbReference>
<gene>
    <name evidence="4" type="ORF">CXG81DRAFT_4392</name>
</gene>
<evidence type="ECO:0000256" key="2">
    <source>
        <dbReference type="ARBA" id="ARBA00023027"/>
    </source>
</evidence>
<dbReference type="STRING" id="1555241.A0A4P9X9X5"/>
<feature type="domain" description="NAD(P)-binding" evidence="3">
    <location>
        <begin position="4"/>
        <end position="334"/>
    </location>
</feature>
<dbReference type="EMBL" id="ML014150">
    <property type="protein sequence ID" value="RKP02167.1"/>
    <property type="molecule type" value="Genomic_DNA"/>
</dbReference>
<dbReference type="OrthoDB" id="202470at2759"/>
<dbReference type="AlphaFoldDB" id="A0A4P9X9X5"/>
<dbReference type="InterPro" id="IPR036291">
    <property type="entry name" value="NAD(P)-bd_dom_sf"/>
</dbReference>
<evidence type="ECO:0000256" key="1">
    <source>
        <dbReference type="ARBA" id="ARBA00007637"/>
    </source>
</evidence>
<name>A0A4P9X9X5_9FUNG</name>
<dbReference type="Gene3D" id="3.40.50.720">
    <property type="entry name" value="NAD(P)-binding Rossmann-like Domain"/>
    <property type="match status" value="1"/>
</dbReference>
<evidence type="ECO:0000313" key="4">
    <source>
        <dbReference type="EMBL" id="RKP02167.1"/>
    </source>
</evidence>
<reference evidence="5" key="1">
    <citation type="journal article" date="2018" name="Nat. Microbiol.">
        <title>Leveraging single-cell genomics to expand the fungal tree of life.</title>
        <authorList>
            <person name="Ahrendt S.R."/>
            <person name="Quandt C.A."/>
            <person name="Ciobanu D."/>
            <person name="Clum A."/>
            <person name="Salamov A."/>
            <person name="Andreopoulos B."/>
            <person name="Cheng J.F."/>
            <person name="Woyke T."/>
            <person name="Pelin A."/>
            <person name="Henrissat B."/>
            <person name="Reynolds N.K."/>
            <person name="Benny G.L."/>
            <person name="Smith M.E."/>
            <person name="James T.Y."/>
            <person name="Grigoriev I.V."/>
        </authorList>
    </citation>
    <scope>NUCLEOTIDE SEQUENCE [LARGE SCALE GENOMIC DNA]</scope>
    <source>
        <strain evidence="5">ATCC 52028</strain>
    </source>
</reference>
<dbReference type="PRINTS" id="PR01713">
    <property type="entry name" value="NUCEPIMERASE"/>
</dbReference>
<protein>
    <recommendedName>
        <fullName evidence="3">NAD(P)-binding domain-containing protein</fullName>
    </recommendedName>
</protein>
<keyword evidence="5" id="KW-1185">Reference proteome</keyword>
<dbReference type="PANTHER" id="PTHR43574">
    <property type="entry name" value="EPIMERASE-RELATED"/>
    <property type="match status" value="1"/>
</dbReference>
<feature type="non-terminal residue" evidence="4">
    <location>
        <position position="341"/>
    </location>
</feature>
<proteinExistence type="inferred from homology"/>
<dbReference type="Proteomes" id="UP000274922">
    <property type="component" value="Unassembled WGS sequence"/>
</dbReference>
<organism evidence="4 5">
    <name type="scientific">Caulochytrium protostelioides</name>
    <dbReference type="NCBI Taxonomy" id="1555241"/>
    <lineage>
        <taxon>Eukaryota</taxon>
        <taxon>Fungi</taxon>
        <taxon>Fungi incertae sedis</taxon>
        <taxon>Chytridiomycota</taxon>
        <taxon>Chytridiomycota incertae sedis</taxon>
        <taxon>Chytridiomycetes</taxon>
        <taxon>Caulochytriales</taxon>
        <taxon>Caulochytriaceae</taxon>
        <taxon>Caulochytrium</taxon>
    </lineage>
</organism>
<dbReference type="InterPro" id="IPR016040">
    <property type="entry name" value="NAD(P)-bd_dom"/>
</dbReference>
<sequence length="341" mass="37133">NTILVTGAAGFIGSHTAQALLRRGHSVLLVDNLNDYYDVRQKQANLDAVVVTYHATRATFPQQRIRIAIADLADTARIEALFSEEKPAAVIHLAARAGVRPSLSQPLLYVSVNITATTALMGFAHQHGCRHFVYASSSSVYGSQRKVPFSESDPCDAPASPYAATKRACELMAHTYAHLYDLPATGLRFFTVYGPRGRPDMAPYMFVARARAGQPIRKYGDGSSCRDYTYIDDIVHGVLAALDHPAPRKAEQAAAGVPLANQTPPAQLFNLGNSDTVSLNEFIAVVERTTGAALAIEPCPDQPGDVPRTYADLQRARASLGYAPRVRIEEGMRRFVAWFMT</sequence>